<proteinExistence type="predicted"/>
<dbReference type="PANTHER" id="PTHR30273:SF2">
    <property type="entry name" value="PROTEIN FECR"/>
    <property type="match status" value="1"/>
</dbReference>
<dbReference type="PANTHER" id="PTHR30273">
    <property type="entry name" value="PERIPLASMIC SIGNAL SENSOR AND SIGMA FACTOR ACTIVATOR FECR-RELATED"/>
    <property type="match status" value="1"/>
</dbReference>
<keyword evidence="5" id="KW-1185">Reference proteome</keyword>
<dbReference type="OrthoDB" id="1042605at2"/>
<evidence type="ECO:0000259" key="2">
    <source>
        <dbReference type="Pfam" id="PF04773"/>
    </source>
</evidence>
<dbReference type="InterPro" id="IPR032508">
    <property type="entry name" value="FecR_C"/>
</dbReference>
<dbReference type="GO" id="GO:0016989">
    <property type="term" value="F:sigma factor antagonist activity"/>
    <property type="evidence" value="ECO:0007669"/>
    <property type="project" value="TreeGrafter"/>
</dbReference>
<dbReference type="EMBL" id="CM001167">
    <property type="protein sequence ID" value="EGJ71171.1"/>
    <property type="molecule type" value="Genomic_DNA"/>
</dbReference>
<dbReference type="FunFam" id="2.60.120.1440:FF:000001">
    <property type="entry name" value="Putative anti-sigma factor"/>
    <property type="match status" value="1"/>
</dbReference>
<keyword evidence="1" id="KW-1133">Transmembrane helix</keyword>
<keyword evidence="1" id="KW-0472">Membrane</keyword>
<dbReference type="eggNOG" id="COG3712">
    <property type="taxonomic scope" value="Bacteria"/>
</dbReference>
<dbReference type="Pfam" id="PF04773">
    <property type="entry name" value="FecR"/>
    <property type="match status" value="1"/>
</dbReference>
<protein>
    <submittedName>
        <fullName evidence="4">Anti-FecI sigma factor, FecR</fullName>
    </submittedName>
</protein>
<dbReference type="STRING" id="679937.Bcop_0964"/>
<dbReference type="HOGENOM" id="CLU_050192_2_3_10"/>
<dbReference type="AlphaFoldDB" id="F3ZUK6"/>
<dbReference type="InterPro" id="IPR006860">
    <property type="entry name" value="FecR"/>
</dbReference>
<name>F3ZUK6_9BACE</name>
<feature type="domain" description="FecR protein" evidence="2">
    <location>
        <begin position="125"/>
        <end position="218"/>
    </location>
</feature>
<accession>F3ZUK6</accession>
<gene>
    <name evidence="4" type="ORF">Bcop_0964</name>
</gene>
<dbReference type="Gene3D" id="2.60.120.1440">
    <property type="match status" value="1"/>
</dbReference>
<keyword evidence="1" id="KW-0812">Transmembrane</keyword>
<evidence type="ECO:0000256" key="1">
    <source>
        <dbReference type="SAM" id="Phobius"/>
    </source>
</evidence>
<dbReference type="PIRSF" id="PIRSF018266">
    <property type="entry name" value="FecR"/>
    <property type="match status" value="1"/>
</dbReference>
<evidence type="ECO:0000313" key="4">
    <source>
        <dbReference type="EMBL" id="EGJ71171.1"/>
    </source>
</evidence>
<reference evidence="4 5" key="1">
    <citation type="journal article" date="2011" name="Stand. Genomic Sci.">
        <title>Non-contiguous finished genome sequence of Bacteroides coprosuis type strain (PC139).</title>
        <authorList>
            <person name="Land M."/>
            <person name="Held B."/>
            <person name="Gronow S."/>
            <person name="Abt B."/>
            <person name="Lucas S."/>
            <person name="Del Rio T.G."/>
            <person name="Nolan M."/>
            <person name="Tice H."/>
            <person name="Cheng J.F."/>
            <person name="Pitluck S."/>
            <person name="Liolios K."/>
            <person name="Pagani I."/>
            <person name="Ivanova N."/>
            <person name="Mavromatis K."/>
            <person name="Mikhailova N."/>
            <person name="Pati A."/>
            <person name="Tapia R."/>
            <person name="Han C."/>
            <person name="Goodwin L."/>
            <person name="Chen A."/>
            <person name="Palaniappan K."/>
            <person name="Hauser L."/>
            <person name="Brambilla E.M."/>
            <person name="Rohde M."/>
            <person name="Goker M."/>
            <person name="Detter J.C."/>
            <person name="Woyke T."/>
            <person name="Bristow J."/>
            <person name="Eisen J.A."/>
            <person name="Markowitz V."/>
            <person name="Hugenholtz P."/>
            <person name="Kyrpides N.C."/>
            <person name="Klenk H.P."/>
            <person name="Lapidus A."/>
        </authorList>
    </citation>
    <scope>NUCLEOTIDE SEQUENCE [LARGE SCALE GENOMIC DNA]</scope>
    <source>
        <strain evidence="4 5">DSM 18011</strain>
    </source>
</reference>
<dbReference type="Gene3D" id="3.55.50.30">
    <property type="match status" value="1"/>
</dbReference>
<sequence length="333" mass="38538">MELDYKTLTKYIDNSLSTEETQKVEEWYNKSEEHKQKMQDFYTVYKLEKASYAYEKADENVSFERIKSKITLHKDNTSPLSPTRFIPIFRKIATPLAAFFTGIVLTTSILLFLMQDNINATYIASTDDNQRSEITLPDGTKVWLNATTQVKYTESFWNKKRILALDGEAYLEVKPNKKKPFIVSAQDVDVKVLGTKFNVRSRESEAEVITTLLEGSVQVKSSKVEDSTILKPGQSIIINAKDGSSELFTYSKPHNILLWRTGELTFDKSTLQEIAQTLEQHFNIHFQFENDKLKEEIYTCSFSTNDNIDYILNILTLTEKFKYRVIDNKVILY</sequence>
<feature type="domain" description="Protein FecR C-terminal" evidence="3">
    <location>
        <begin position="264"/>
        <end position="331"/>
    </location>
</feature>
<feature type="transmembrane region" description="Helical" evidence="1">
    <location>
        <begin position="92"/>
        <end position="114"/>
    </location>
</feature>
<organism evidence="4 5">
    <name type="scientific">Bacteroides coprosuis DSM 18011</name>
    <dbReference type="NCBI Taxonomy" id="679937"/>
    <lineage>
        <taxon>Bacteria</taxon>
        <taxon>Pseudomonadati</taxon>
        <taxon>Bacteroidota</taxon>
        <taxon>Bacteroidia</taxon>
        <taxon>Bacteroidales</taxon>
        <taxon>Bacteroidaceae</taxon>
        <taxon>Bacteroides</taxon>
    </lineage>
</organism>
<evidence type="ECO:0000313" key="5">
    <source>
        <dbReference type="Proteomes" id="UP000018439"/>
    </source>
</evidence>
<evidence type="ECO:0000259" key="3">
    <source>
        <dbReference type="Pfam" id="PF16344"/>
    </source>
</evidence>
<dbReference type="InterPro" id="IPR012373">
    <property type="entry name" value="Ferrdict_sens_TM"/>
</dbReference>
<dbReference type="Proteomes" id="UP000018439">
    <property type="component" value="Chromosome"/>
</dbReference>
<dbReference type="Pfam" id="PF16344">
    <property type="entry name" value="FecR_C"/>
    <property type="match status" value="1"/>
</dbReference>